<feature type="region of interest" description="Disordered" evidence="2">
    <location>
        <begin position="396"/>
        <end position="439"/>
    </location>
</feature>
<feature type="coiled-coil region" evidence="1">
    <location>
        <begin position="14"/>
        <end position="48"/>
    </location>
</feature>
<evidence type="ECO:0000313" key="3">
    <source>
        <dbReference type="EMBL" id="KAK3055976.1"/>
    </source>
</evidence>
<organism evidence="3 4">
    <name type="scientific">Extremus antarcticus</name>
    <dbReference type="NCBI Taxonomy" id="702011"/>
    <lineage>
        <taxon>Eukaryota</taxon>
        <taxon>Fungi</taxon>
        <taxon>Dikarya</taxon>
        <taxon>Ascomycota</taxon>
        <taxon>Pezizomycotina</taxon>
        <taxon>Dothideomycetes</taxon>
        <taxon>Dothideomycetidae</taxon>
        <taxon>Mycosphaerellales</taxon>
        <taxon>Extremaceae</taxon>
        <taxon>Extremus</taxon>
    </lineage>
</organism>
<evidence type="ECO:0000256" key="1">
    <source>
        <dbReference type="SAM" id="Coils"/>
    </source>
</evidence>
<dbReference type="EMBL" id="JAWDJX010000007">
    <property type="protein sequence ID" value="KAK3055976.1"/>
    <property type="molecule type" value="Genomic_DNA"/>
</dbReference>
<reference evidence="3" key="1">
    <citation type="submission" date="2023-04" db="EMBL/GenBank/DDBJ databases">
        <title>Black Yeasts Isolated from many extreme environments.</title>
        <authorList>
            <person name="Coleine C."/>
            <person name="Stajich J.E."/>
            <person name="Selbmann L."/>
        </authorList>
    </citation>
    <scope>NUCLEOTIDE SEQUENCE</scope>
    <source>
        <strain evidence="3">CCFEE 5312</strain>
    </source>
</reference>
<keyword evidence="1" id="KW-0175">Coiled coil</keyword>
<feature type="region of interest" description="Disordered" evidence="2">
    <location>
        <begin position="148"/>
        <end position="168"/>
    </location>
</feature>
<dbReference type="Proteomes" id="UP001271007">
    <property type="component" value="Unassembled WGS sequence"/>
</dbReference>
<protein>
    <submittedName>
        <fullName evidence="3">Uncharacterized protein</fullName>
    </submittedName>
</protein>
<feature type="compositionally biased region" description="Basic and acidic residues" evidence="2">
    <location>
        <begin position="401"/>
        <end position="439"/>
    </location>
</feature>
<keyword evidence="4" id="KW-1185">Reference proteome</keyword>
<evidence type="ECO:0000313" key="4">
    <source>
        <dbReference type="Proteomes" id="UP001271007"/>
    </source>
</evidence>
<comment type="caution">
    <text evidence="3">The sequence shown here is derived from an EMBL/GenBank/DDBJ whole genome shotgun (WGS) entry which is preliminary data.</text>
</comment>
<accession>A0AAJ0GEH8</accession>
<dbReference type="AlphaFoldDB" id="A0AAJ0GEH8"/>
<feature type="region of interest" description="Disordered" evidence="2">
    <location>
        <begin position="267"/>
        <end position="325"/>
    </location>
</feature>
<proteinExistence type="predicted"/>
<feature type="compositionally biased region" description="Basic and acidic residues" evidence="2">
    <location>
        <begin position="217"/>
        <end position="238"/>
    </location>
</feature>
<gene>
    <name evidence="3" type="ORF">LTR09_003210</name>
</gene>
<evidence type="ECO:0000256" key="2">
    <source>
        <dbReference type="SAM" id="MobiDB-lite"/>
    </source>
</evidence>
<name>A0AAJ0GEH8_9PEZI</name>
<feature type="compositionally biased region" description="Low complexity" evidence="2">
    <location>
        <begin position="299"/>
        <end position="313"/>
    </location>
</feature>
<sequence>MADLADVPDVLGTLTTLNRQVHEAREKLIAAREEVETLREELIISRTESEQSQETIDAWKTRWRKDGQAQREVIWKLVKRYKTGRDPVSILPADAMTSPNSTFAALKKGGADLLPQNIDRMQKQYAGGFVKLKTVMVPEFSPAEEARRAGKGVTLRSMASQVSPPSVKPENLTYRDWKLTTFTLGQKRIQTDLTNAELAEKARDQEDKISPTSPVPEGRHDSPHEDSSDSRYLDDATPEGEARCVKCRKFITRSNTARHRSLCRNEHDLPADTSTSHRIDSRKRRRSDSRAEGHALDLAGSRRTSSASGTTTSDAKKPRTEAQGDAQPILRRTVCVRCYDDVARCDGNAQCARCLNTGLHRVHKLCERGASCFKSRCPCLHPGEYDERDREWVVEPGPMAKRQDPVVRRREGDFYRPGQEDRAQRAERPAEGERGRGNL</sequence>
<feature type="compositionally biased region" description="Basic and acidic residues" evidence="2">
    <location>
        <begin position="199"/>
        <end position="209"/>
    </location>
</feature>
<feature type="compositionally biased region" description="Basic and acidic residues" evidence="2">
    <location>
        <begin position="267"/>
        <end position="279"/>
    </location>
</feature>
<feature type="region of interest" description="Disordered" evidence="2">
    <location>
        <begin position="199"/>
        <end position="238"/>
    </location>
</feature>